<organism evidence="2 3">
    <name type="scientific">Cloeon dipterum</name>
    <dbReference type="NCBI Taxonomy" id="197152"/>
    <lineage>
        <taxon>Eukaryota</taxon>
        <taxon>Metazoa</taxon>
        <taxon>Ecdysozoa</taxon>
        <taxon>Arthropoda</taxon>
        <taxon>Hexapoda</taxon>
        <taxon>Insecta</taxon>
        <taxon>Pterygota</taxon>
        <taxon>Palaeoptera</taxon>
        <taxon>Ephemeroptera</taxon>
        <taxon>Pisciforma</taxon>
        <taxon>Baetidae</taxon>
        <taxon>Cloeon</taxon>
    </lineage>
</organism>
<sequence>MERESTSPPVCQETPPLHLCCCHADDNFFEKVPVPPIPSLSLWKSPLQLLSPLSPNLSQRPRSAKELQNILRDSDEEVLAKIGYASSHLLPGQSSTSFASPSLLDDDYNHPKEGYDPDNDRLSDDNQHIQHRSC</sequence>
<accession>A0A8S1E8I1</accession>
<evidence type="ECO:0000313" key="2">
    <source>
        <dbReference type="EMBL" id="CAB3386542.1"/>
    </source>
</evidence>
<reference evidence="2 3" key="1">
    <citation type="submission" date="2020-04" db="EMBL/GenBank/DDBJ databases">
        <authorList>
            <person name="Alioto T."/>
            <person name="Alioto T."/>
            <person name="Gomez Garrido J."/>
        </authorList>
    </citation>
    <scope>NUCLEOTIDE SEQUENCE [LARGE SCALE GENOMIC DNA]</scope>
</reference>
<feature type="region of interest" description="Disordered" evidence="1">
    <location>
        <begin position="88"/>
        <end position="134"/>
    </location>
</feature>
<evidence type="ECO:0000313" key="3">
    <source>
        <dbReference type="Proteomes" id="UP000494165"/>
    </source>
</evidence>
<dbReference type="OrthoDB" id="10251342at2759"/>
<evidence type="ECO:0000256" key="1">
    <source>
        <dbReference type="SAM" id="MobiDB-lite"/>
    </source>
</evidence>
<keyword evidence="3" id="KW-1185">Reference proteome</keyword>
<protein>
    <submittedName>
        <fullName evidence="2">Uncharacterized protein</fullName>
    </submittedName>
</protein>
<gene>
    <name evidence="2" type="ORF">CLODIP_2_CD10777</name>
</gene>
<dbReference type="Proteomes" id="UP000494165">
    <property type="component" value="Unassembled WGS sequence"/>
</dbReference>
<dbReference type="EMBL" id="CADEPI010000491">
    <property type="protein sequence ID" value="CAB3386542.1"/>
    <property type="molecule type" value="Genomic_DNA"/>
</dbReference>
<comment type="caution">
    <text evidence="2">The sequence shown here is derived from an EMBL/GenBank/DDBJ whole genome shotgun (WGS) entry which is preliminary data.</text>
</comment>
<dbReference type="AlphaFoldDB" id="A0A8S1E8I1"/>
<feature type="compositionally biased region" description="Basic and acidic residues" evidence="1">
    <location>
        <begin position="107"/>
        <end position="128"/>
    </location>
</feature>
<proteinExistence type="predicted"/>
<name>A0A8S1E8I1_9INSE</name>